<keyword evidence="3" id="KW-1185">Reference proteome</keyword>
<gene>
    <name evidence="2" type="ORF">FYC51_02340</name>
</gene>
<dbReference type="RefSeq" id="WP_148732078.1">
    <property type="nucleotide sequence ID" value="NZ_VSSB01000001.1"/>
</dbReference>
<reference evidence="2 3" key="1">
    <citation type="submission" date="2019-08" db="EMBL/GenBank/DDBJ databases">
        <authorList>
            <person name="Hu J."/>
        </authorList>
    </citation>
    <scope>NUCLEOTIDE SEQUENCE [LARGE SCALE GENOMIC DNA]</scope>
    <source>
        <strain evidence="2 3">NEAU-184</strain>
    </source>
</reference>
<evidence type="ECO:0000313" key="3">
    <source>
        <dbReference type="Proteomes" id="UP000325243"/>
    </source>
</evidence>
<organism evidence="2 3">
    <name type="scientific">Agromyces mariniharenae</name>
    <dbReference type="NCBI Taxonomy" id="2604423"/>
    <lineage>
        <taxon>Bacteria</taxon>
        <taxon>Bacillati</taxon>
        <taxon>Actinomycetota</taxon>
        <taxon>Actinomycetes</taxon>
        <taxon>Micrococcales</taxon>
        <taxon>Microbacteriaceae</taxon>
        <taxon>Agromyces</taxon>
    </lineage>
</organism>
<comment type="caution">
    <text evidence="2">The sequence shown here is derived from an EMBL/GenBank/DDBJ whole genome shotgun (WGS) entry which is preliminary data.</text>
</comment>
<dbReference type="AlphaFoldDB" id="A0A5S4VF04"/>
<feature type="region of interest" description="Disordered" evidence="1">
    <location>
        <begin position="68"/>
        <end position="114"/>
    </location>
</feature>
<protein>
    <submittedName>
        <fullName evidence="2">Uncharacterized protein</fullName>
    </submittedName>
</protein>
<sequence>MKRIGIIYAGRDFSVGQEDFDQMKEEIEAAHRTGVATWISVNHGEGRPQPAELLVGPGIPIAILPIPPDPVEPARPGEVDAAAAAAEGDARGAGTVTTATQGEIGPDGEPVPVE</sequence>
<dbReference type="EMBL" id="VSSB01000001">
    <property type="protein sequence ID" value="TYL52615.1"/>
    <property type="molecule type" value="Genomic_DNA"/>
</dbReference>
<feature type="compositionally biased region" description="Low complexity" evidence="1">
    <location>
        <begin position="74"/>
        <end position="87"/>
    </location>
</feature>
<accession>A0A5S4VF04</accession>
<proteinExistence type="predicted"/>
<dbReference type="Proteomes" id="UP000325243">
    <property type="component" value="Unassembled WGS sequence"/>
</dbReference>
<evidence type="ECO:0000256" key="1">
    <source>
        <dbReference type="SAM" id="MobiDB-lite"/>
    </source>
</evidence>
<evidence type="ECO:0000313" key="2">
    <source>
        <dbReference type="EMBL" id="TYL52615.1"/>
    </source>
</evidence>
<name>A0A5S4VF04_9MICO</name>